<name>B9G998_ORYSJ</name>
<gene>
    <name evidence="1" type="ORF">OsJ_32863</name>
</gene>
<accession>B9G998</accession>
<protein>
    <submittedName>
        <fullName evidence="1">Uncharacterized protein</fullName>
    </submittedName>
</protein>
<dbReference type="AlphaFoldDB" id="B9G998"/>
<evidence type="ECO:0000313" key="1">
    <source>
        <dbReference type="EMBL" id="EEE51604.1"/>
    </source>
</evidence>
<dbReference type="Proteomes" id="UP000007752">
    <property type="component" value="Chromosome 11"/>
</dbReference>
<reference evidence="1" key="2">
    <citation type="submission" date="2008-12" db="EMBL/GenBank/DDBJ databases">
        <title>Improved gene annotation of the rice (Oryza sativa) genomes.</title>
        <authorList>
            <person name="Wang J."/>
            <person name="Li R."/>
            <person name="Fan W."/>
            <person name="Huang Q."/>
            <person name="Zhang J."/>
            <person name="Zhou Y."/>
            <person name="Hu Y."/>
            <person name="Zi S."/>
            <person name="Li J."/>
            <person name="Ni P."/>
            <person name="Zheng H."/>
            <person name="Zhang Y."/>
            <person name="Zhao M."/>
            <person name="Hao Q."/>
            <person name="McDermott J."/>
            <person name="Samudrala R."/>
            <person name="Kristiansen K."/>
            <person name="Wong G.K.-S."/>
        </authorList>
    </citation>
    <scope>NUCLEOTIDE SEQUENCE</scope>
</reference>
<reference evidence="1" key="1">
    <citation type="journal article" date="2005" name="PLoS Biol.">
        <title>The genomes of Oryza sativa: a history of duplications.</title>
        <authorList>
            <person name="Yu J."/>
            <person name="Wang J."/>
            <person name="Lin W."/>
            <person name="Li S."/>
            <person name="Li H."/>
            <person name="Zhou J."/>
            <person name="Ni P."/>
            <person name="Dong W."/>
            <person name="Hu S."/>
            <person name="Zeng C."/>
            <person name="Zhang J."/>
            <person name="Zhang Y."/>
            <person name="Li R."/>
            <person name="Xu Z."/>
            <person name="Li S."/>
            <person name="Li X."/>
            <person name="Zheng H."/>
            <person name="Cong L."/>
            <person name="Lin L."/>
            <person name="Yin J."/>
            <person name="Geng J."/>
            <person name="Li G."/>
            <person name="Shi J."/>
            <person name="Liu J."/>
            <person name="Lv H."/>
            <person name="Li J."/>
            <person name="Wang J."/>
            <person name="Deng Y."/>
            <person name="Ran L."/>
            <person name="Shi X."/>
            <person name="Wang X."/>
            <person name="Wu Q."/>
            <person name="Li C."/>
            <person name="Ren X."/>
            <person name="Wang J."/>
            <person name="Wang X."/>
            <person name="Li D."/>
            <person name="Liu D."/>
            <person name="Zhang X."/>
            <person name="Ji Z."/>
            <person name="Zhao W."/>
            <person name="Sun Y."/>
            <person name="Zhang Z."/>
            <person name="Bao J."/>
            <person name="Han Y."/>
            <person name="Dong L."/>
            <person name="Ji J."/>
            <person name="Chen P."/>
            <person name="Wu S."/>
            <person name="Liu J."/>
            <person name="Xiao Y."/>
            <person name="Bu D."/>
            <person name="Tan J."/>
            <person name="Yang L."/>
            <person name="Ye C."/>
            <person name="Zhang J."/>
            <person name="Xu J."/>
            <person name="Zhou Y."/>
            <person name="Yu Y."/>
            <person name="Zhang B."/>
            <person name="Zhuang S."/>
            <person name="Wei H."/>
            <person name="Liu B."/>
            <person name="Lei M."/>
            <person name="Yu H."/>
            <person name="Li Y."/>
            <person name="Xu H."/>
            <person name="Wei S."/>
            <person name="He X."/>
            <person name="Fang L."/>
            <person name="Zhang Z."/>
            <person name="Zhang Y."/>
            <person name="Huang X."/>
            <person name="Su Z."/>
            <person name="Tong W."/>
            <person name="Li J."/>
            <person name="Tong Z."/>
            <person name="Li S."/>
            <person name="Ye J."/>
            <person name="Wang L."/>
            <person name="Fang L."/>
            <person name="Lei T."/>
            <person name="Chen C."/>
            <person name="Chen H."/>
            <person name="Xu Z."/>
            <person name="Li H."/>
            <person name="Huang H."/>
            <person name="Zhang F."/>
            <person name="Xu H."/>
            <person name="Li N."/>
            <person name="Zhao C."/>
            <person name="Li S."/>
            <person name="Dong L."/>
            <person name="Huang Y."/>
            <person name="Li L."/>
            <person name="Xi Y."/>
            <person name="Qi Q."/>
            <person name="Li W."/>
            <person name="Zhang B."/>
            <person name="Hu W."/>
            <person name="Zhang Y."/>
            <person name="Tian X."/>
            <person name="Jiao Y."/>
            <person name="Liang X."/>
            <person name="Jin J."/>
            <person name="Gao L."/>
            <person name="Zheng W."/>
            <person name="Hao B."/>
            <person name="Liu S."/>
            <person name="Wang W."/>
            <person name="Yuan L."/>
            <person name="Cao M."/>
            <person name="McDermott J."/>
            <person name="Samudrala R."/>
            <person name="Wang J."/>
            <person name="Wong G.K."/>
            <person name="Yang H."/>
        </authorList>
    </citation>
    <scope>NUCLEOTIDE SEQUENCE [LARGE SCALE GENOMIC DNA]</scope>
</reference>
<dbReference type="EMBL" id="CM000148">
    <property type="protein sequence ID" value="EEE51604.1"/>
    <property type="molecule type" value="Genomic_DNA"/>
</dbReference>
<organism evidence="1">
    <name type="scientific">Oryza sativa subsp. japonica</name>
    <name type="common">Rice</name>
    <dbReference type="NCBI Taxonomy" id="39947"/>
    <lineage>
        <taxon>Eukaryota</taxon>
        <taxon>Viridiplantae</taxon>
        <taxon>Streptophyta</taxon>
        <taxon>Embryophyta</taxon>
        <taxon>Tracheophyta</taxon>
        <taxon>Spermatophyta</taxon>
        <taxon>Magnoliopsida</taxon>
        <taxon>Liliopsida</taxon>
        <taxon>Poales</taxon>
        <taxon>Poaceae</taxon>
        <taxon>BOP clade</taxon>
        <taxon>Oryzoideae</taxon>
        <taxon>Oryzeae</taxon>
        <taxon>Oryzinae</taxon>
        <taxon>Oryza</taxon>
        <taxon>Oryza sativa</taxon>
    </lineage>
</organism>
<sequence>MSCCCWPRPSRAPPRMSAARLGLPGPWVTLRAAGAGTTSPSTRSCTVFRGEETHVERVPEVNGEADVE</sequence>
<proteinExistence type="predicted"/>